<dbReference type="PROSITE" id="PS50994">
    <property type="entry name" value="INTEGRASE"/>
    <property type="match status" value="1"/>
</dbReference>
<dbReference type="GO" id="GO:0003676">
    <property type="term" value="F:nucleic acid binding"/>
    <property type="evidence" value="ECO:0007669"/>
    <property type="project" value="InterPro"/>
</dbReference>
<sequence>MWRQVISRFGILEFVISDNGTQFMDKKFREFLTGMGIKQRFSSVEHPQTNDQVKAANKVILQGYRKGSGRRINGNAHLSETALKQRIALRYNARVLRRSFELNDLVLRRNNVGLPTLGEGKLATNWKDHIE</sequence>
<organism evidence="2 3">
    <name type="scientific">Arachis duranensis</name>
    <name type="common">Wild peanut</name>
    <dbReference type="NCBI Taxonomy" id="130453"/>
    <lineage>
        <taxon>Eukaryota</taxon>
        <taxon>Viridiplantae</taxon>
        <taxon>Streptophyta</taxon>
        <taxon>Embryophyta</taxon>
        <taxon>Tracheophyta</taxon>
        <taxon>Spermatophyta</taxon>
        <taxon>Magnoliopsida</taxon>
        <taxon>eudicotyledons</taxon>
        <taxon>Gunneridae</taxon>
        <taxon>Pentapetalae</taxon>
        <taxon>rosids</taxon>
        <taxon>fabids</taxon>
        <taxon>Fabales</taxon>
        <taxon>Fabaceae</taxon>
        <taxon>Papilionoideae</taxon>
        <taxon>50 kb inversion clade</taxon>
        <taxon>dalbergioids sensu lato</taxon>
        <taxon>Dalbergieae</taxon>
        <taxon>Pterocarpus clade</taxon>
        <taxon>Arachis</taxon>
    </lineage>
</organism>
<dbReference type="Proteomes" id="UP000515211">
    <property type="component" value="Chromosome 4"/>
</dbReference>
<protein>
    <submittedName>
        <fullName evidence="3">Uncharacterized protein LOC110280405</fullName>
    </submittedName>
</protein>
<reference evidence="2" key="1">
    <citation type="journal article" date="2016" name="Nat. Genet.">
        <title>The genome sequences of Arachis duranensis and Arachis ipaensis, the diploid ancestors of cultivated peanut.</title>
        <authorList>
            <person name="Bertioli D.J."/>
            <person name="Cannon S.B."/>
            <person name="Froenicke L."/>
            <person name="Huang G."/>
            <person name="Farmer A.D."/>
            <person name="Cannon E.K."/>
            <person name="Liu X."/>
            <person name="Gao D."/>
            <person name="Clevenger J."/>
            <person name="Dash S."/>
            <person name="Ren L."/>
            <person name="Moretzsohn M.C."/>
            <person name="Shirasawa K."/>
            <person name="Huang W."/>
            <person name="Vidigal B."/>
            <person name="Abernathy B."/>
            <person name="Chu Y."/>
            <person name="Niederhuth C.E."/>
            <person name="Umale P."/>
            <person name="Araujo A.C."/>
            <person name="Kozik A."/>
            <person name="Kim K.D."/>
            <person name="Burow M.D."/>
            <person name="Varshney R.K."/>
            <person name="Wang X."/>
            <person name="Zhang X."/>
            <person name="Barkley N."/>
            <person name="Guimaraes P.M."/>
            <person name="Isobe S."/>
            <person name="Guo B."/>
            <person name="Liao B."/>
            <person name="Stalker H.T."/>
            <person name="Schmitz R.J."/>
            <person name="Scheffler B.E."/>
            <person name="Leal-Bertioli S.C."/>
            <person name="Xun X."/>
            <person name="Jackson S.A."/>
            <person name="Michelmore R."/>
            <person name="Ozias-Akins P."/>
        </authorList>
    </citation>
    <scope>NUCLEOTIDE SEQUENCE [LARGE SCALE GENOMIC DNA]</scope>
    <source>
        <strain evidence="2">cv. V14167</strain>
    </source>
</reference>
<dbReference type="InterPro" id="IPR001584">
    <property type="entry name" value="Integrase_cat-core"/>
</dbReference>
<dbReference type="Gene3D" id="3.30.420.10">
    <property type="entry name" value="Ribonuclease H-like superfamily/Ribonuclease H"/>
    <property type="match status" value="1"/>
</dbReference>
<dbReference type="AlphaFoldDB" id="A0A6P5NKA3"/>
<proteinExistence type="predicted"/>
<dbReference type="KEGG" id="adu:110280405"/>
<dbReference type="InterPro" id="IPR050951">
    <property type="entry name" value="Retrovirus_Pol_polyprotein"/>
</dbReference>
<dbReference type="RefSeq" id="XP_020997079.1">
    <property type="nucleotide sequence ID" value="XM_021141420.1"/>
</dbReference>
<keyword evidence="2" id="KW-1185">Reference proteome</keyword>
<gene>
    <name evidence="3" type="primary">LOC110280405</name>
</gene>
<name>A0A6P5NKA3_ARADU</name>
<dbReference type="InterPro" id="IPR012337">
    <property type="entry name" value="RNaseH-like_sf"/>
</dbReference>
<dbReference type="SUPFAM" id="SSF53098">
    <property type="entry name" value="Ribonuclease H-like"/>
    <property type="match status" value="1"/>
</dbReference>
<evidence type="ECO:0000259" key="1">
    <source>
        <dbReference type="PROSITE" id="PS50994"/>
    </source>
</evidence>
<evidence type="ECO:0000313" key="3">
    <source>
        <dbReference type="RefSeq" id="XP_020997079.1"/>
    </source>
</evidence>
<accession>A0A6P5NKA3</accession>
<dbReference type="InterPro" id="IPR036397">
    <property type="entry name" value="RNaseH_sf"/>
</dbReference>
<dbReference type="PANTHER" id="PTHR37984">
    <property type="entry name" value="PROTEIN CBG26694"/>
    <property type="match status" value="1"/>
</dbReference>
<feature type="domain" description="Integrase catalytic" evidence="1">
    <location>
        <begin position="1"/>
        <end position="94"/>
    </location>
</feature>
<evidence type="ECO:0000313" key="2">
    <source>
        <dbReference type="Proteomes" id="UP000515211"/>
    </source>
</evidence>
<dbReference type="GeneID" id="110280405"/>
<dbReference type="PANTHER" id="PTHR37984:SF5">
    <property type="entry name" value="PROTEIN NYNRIN-LIKE"/>
    <property type="match status" value="1"/>
</dbReference>
<dbReference type="GO" id="GO:0015074">
    <property type="term" value="P:DNA integration"/>
    <property type="evidence" value="ECO:0007669"/>
    <property type="project" value="InterPro"/>
</dbReference>
<reference evidence="3" key="2">
    <citation type="submission" date="2025-08" db="UniProtKB">
        <authorList>
            <consortium name="RefSeq"/>
        </authorList>
    </citation>
    <scope>IDENTIFICATION</scope>
    <source>
        <tissue evidence="3">Whole plant</tissue>
    </source>
</reference>